<dbReference type="Gene3D" id="2.60.40.1670">
    <property type="entry name" value="beta-sandwich domain of Sec23/24"/>
    <property type="match status" value="1"/>
</dbReference>
<accession>A0A024VRL0</accession>
<sequence>MDIHAQENQTGIRFSWNLWPPTKAEAAKIEVPLGCLYTVLKRTDDSSVKLVEYEPLKCKTNMDMSFLKYQESISFTLCRAYIREGKA</sequence>
<reference evidence="1 2" key="2">
    <citation type="submission" date="2013-02" db="EMBL/GenBank/DDBJ databases">
        <title>The Genome Sequence of Plasmodium falciparum FCH/4.</title>
        <authorList>
            <consortium name="The Broad Institute Genome Sequencing Platform"/>
            <consortium name="The Broad Institute Genome Sequencing Center for Infectious Disease"/>
            <person name="Neafsey D."/>
            <person name="Cheeseman I."/>
            <person name="Volkman S."/>
            <person name="Adams J."/>
            <person name="Walker B."/>
            <person name="Young S.K."/>
            <person name="Zeng Q."/>
            <person name="Gargeya S."/>
            <person name="Fitzgerald M."/>
            <person name="Haas B."/>
            <person name="Abouelleil A."/>
            <person name="Alvarado L."/>
            <person name="Arachchi H.M."/>
            <person name="Berlin A.M."/>
            <person name="Chapman S.B."/>
            <person name="Dewar J."/>
            <person name="Goldberg J."/>
            <person name="Griggs A."/>
            <person name="Gujja S."/>
            <person name="Hansen M."/>
            <person name="Howarth C."/>
            <person name="Imamovic A."/>
            <person name="Larimer J."/>
            <person name="McCowan C."/>
            <person name="Murphy C."/>
            <person name="Neiman D."/>
            <person name="Pearson M."/>
            <person name="Priest M."/>
            <person name="Roberts A."/>
            <person name="Saif S."/>
            <person name="Shea T."/>
            <person name="Sisk P."/>
            <person name="Sykes S."/>
            <person name="Wortman J."/>
            <person name="Nusbaum C."/>
            <person name="Birren B."/>
        </authorList>
    </citation>
    <scope>NUCLEOTIDE SEQUENCE [LARGE SCALE GENOMIC DNA]</scope>
    <source>
        <strain evidence="1 2">FCH/4</strain>
    </source>
</reference>
<gene>
    <name evidence="1" type="ORF">PFFCH_01452</name>
</gene>
<dbReference type="SUPFAM" id="SSF81995">
    <property type="entry name" value="beta-sandwich domain of Sec23/24"/>
    <property type="match status" value="1"/>
</dbReference>
<evidence type="ECO:0000313" key="2">
    <source>
        <dbReference type="Proteomes" id="UP000030656"/>
    </source>
</evidence>
<name>A0A024VRL0_PLAFA</name>
<evidence type="ECO:0008006" key="3">
    <source>
        <dbReference type="Google" id="ProtNLM"/>
    </source>
</evidence>
<protein>
    <recommendedName>
        <fullName evidence="3">Protein transport protein SEC23</fullName>
    </recommendedName>
</protein>
<evidence type="ECO:0000313" key="1">
    <source>
        <dbReference type="EMBL" id="ETW31112.1"/>
    </source>
</evidence>
<reference evidence="1 2" key="1">
    <citation type="submission" date="2013-02" db="EMBL/GenBank/DDBJ databases">
        <title>The Genome Annotation of Plasmodium falciparum FCH/4.</title>
        <authorList>
            <consortium name="The Broad Institute Genome Sequencing Platform"/>
            <consortium name="The Broad Institute Genome Sequencing Center for Infectious Disease"/>
            <person name="Neafsey D."/>
            <person name="Hoffman S."/>
            <person name="Volkman S."/>
            <person name="Rosenthal P."/>
            <person name="Walker B."/>
            <person name="Young S.K."/>
            <person name="Zeng Q."/>
            <person name="Gargeya S."/>
            <person name="Fitzgerald M."/>
            <person name="Haas B."/>
            <person name="Abouelleil A."/>
            <person name="Allen A.W."/>
            <person name="Alvarado L."/>
            <person name="Arachchi H.M."/>
            <person name="Berlin A.M."/>
            <person name="Chapman S.B."/>
            <person name="Gainer-Dewar J."/>
            <person name="Goldberg J."/>
            <person name="Griggs A."/>
            <person name="Gujja S."/>
            <person name="Hansen M."/>
            <person name="Howarth C."/>
            <person name="Imamovic A."/>
            <person name="Ireland A."/>
            <person name="Larimer J."/>
            <person name="McCowan C."/>
            <person name="Murphy C."/>
            <person name="Pearson M."/>
            <person name="Poon T.W."/>
            <person name="Priest M."/>
            <person name="Roberts A."/>
            <person name="Saif S."/>
            <person name="Shea T."/>
            <person name="Sisk P."/>
            <person name="Sykes S."/>
            <person name="Wortman J."/>
            <person name="Nusbaum C."/>
            <person name="Birren B."/>
        </authorList>
    </citation>
    <scope>NUCLEOTIDE SEQUENCE [LARGE SCALE GENOMIC DNA]</scope>
    <source>
        <strain evidence="1 2">FCH/4</strain>
    </source>
</reference>
<dbReference type="AlphaFoldDB" id="A0A024VRL0"/>
<proteinExistence type="predicted"/>
<organism evidence="1 2">
    <name type="scientific">Plasmodium falciparum FCH/4</name>
    <dbReference type="NCBI Taxonomy" id="1036724"/>
    <lineage>
        <taxon>Eukaryota</taxon>
        <taxon>Sar</taxon>
        <taxon>Alveolata</taxon>
        <taxon>Apicomplexa</taxon>
        <taxon>Aconoidasida</taxon>
        <taxon>Haemosporida</taxon>
        <taxon>Plasmodiidae</taxon>
        <taxon>Plasmodium</taxon>
        <taxon>Plasmodium (Laverania)</taxon>
    </lineage>
</organism>
<dbReference type="Proteomes" id="UP000030656">
    <property type="component" value="Unassembled WGS sequence"/>
</dbReference>
<dbReference type="EMBL" id="KI927873">
    <property type="protein sequence ID" value="ETW31112.1"/>
    <property type="molecule type" value="Genomic_DNA"/>
</dbReference>